<dbReference type="AlphaFoldDB" id="A0A2R4X483"/>
<proteinExistence type="predicted"/>
<dbReference type="EMBL" id="CP028858">
    <property type="protein sequence ID" value="AWB28611.1"/>
    <property type="molecule type" value="Genomic_DNA"/>
</dbReference>
<feature type="coiled-coil region" evidence="1">
    <location>
        <begin position="416"/>
        <end position="502"/>
    </location>
</feature>
<dbReference type="Pfam" id="PF04312">
    <property type="entry name" value="DUF460"/>
    <property type="match status" value="1"/>
</dbReference>
<evidence type="ECO:0000313" key="3">
    <source>
        <dbReference type="EMBL" id="AWB28611.1"/>
    </source>
</evidence>
<dbReference type="PANTHER" id="PTHR40707">
    <property type="entry name" value="POSSIBLE NUCLEASE OF RNASE H FOLD, RUVC/YQGF FAMILY"/>
    <property type="match status" value="1"/>
</dbReference>
<dbReference type="Gene3D" id="1.10.287.1490">
    <property type="match status" value="1"/>
</dbReference>
<keyword evidence="1" id="KW-0175">Coiled coil</keyword>
<reference evidence="3 4" key="1">
    <citation type="submission" date="2018-04" db="EMBL/GenBank/DDBJ databases">
        <title>Halococcoides cellulosivorans gen. nov., sp. nov., an extremely halophilic cellulose-utilizing haloarchaeon from hypersaline lakes.</title>
        <authorList>
            <person name="Sorokin D.Y."/>
            <person name="Toshchakov S.V."/>
            <person name="Samarov N.I."/>
            <person name="Korzhenkov A."/>
            <person name="Kublanov I.V."/>
        </authorList>
    </citation>
    <scope>NUCLEOTIDE SEQUENCE [LARGE SCALE GENOMIC DNA]</scope>
    <source>
        <strain evidence="3 4">HArcel1</strain>
    </source>
</reference>
<organism evidence="3 4">
    <name type="scientific">Halococcoides cellulosivorans</name>
    <dbReference type="NCBI Taxonomy" id="1679096"/>
    <lineage>
        <taxon>Archaea</taxon>
        <taxon>Methanobacteriati</taxon>
        <taxon>Methanobacteriota</taxon>
        <taxon>Stenosarchaea group</taxon>
        <taxon>Halobacteria</taxon>
        <taxon>Halobacteriales</taxon>
        <taxon>Haloarculaceae</taxon>
        <taxon>Halococcoides</taxon>
    </lineage>
</organism>
<evidence type="ECO:0000256" key="2">
    <source>
        <dbReference type="SAM" id="MobiDB-lite"/>
    </source>
</evidence>
<dbReference type="PANTHER" id="PTHR40707:SF1">
    <property type="entry name" value="DUF460 DOMAIN-CONTAINING PROTEIN"/>
    <property type="match status" value="1"/>
</dbReference>
<name>A0A2R4X483_9EURY</name>
<evidence type="ECO:0000256" key="1">
    <source>
        <dbReference type="SAM" id="Coils"/>
    </source>
</evidence>
<dbReference type="KEGG" id="harc:HARCEL1_03445"/>
<dbReference type="RefSeq" id="WP_108384059.1">
    <property type="nucleotide sequence ID" value="NZ_CP028858.1"/>
</dbReference>
<evidence type="ECO:0000313" key="4">
    <source>
        <dbReference type="Proteomes" id="UP000244727"/>
    </source>
</evidence>
<protein>
    <submittedName>
        <fullName evidence="3">DUF460 domain-containing protein</fullName>
    </submittedName>
</protein>
<keyword evidence="4" id="KW-1185">Reference proteome</keyword>
<sequence length="654" mass="72184">MSDRTRALDETVFGVDVQSGDVRGDAPQYALAELDDDLVRATVSRRQLFGRIEAAEPAIVATDNVYELAEDRDALIDLLRGLPAGTRLVQVTGGPDPEPLSRVANRHDVPYDRDPMAEATASAHLAAAGVGTVVSAFTDRTRVKVSRGRSPGKGGSSEDRYTRRIHGSVKRRAREVGETLDEAGLEYDREVTEKYGGFANAVFTVAATPAEIPVTTGRSGDVRVTIERERGDGISFEPLTQRRDHVVVGIDPGTTTAIALVDLDGHLLEVTSTRSIDRGGVVEWIVERGRPVLVAADVTPMPETVEKIRRSVEAAGWTPTSDLPVDEKAHRTREHPVENDHERDALAAALFAIDDHRDQFDRIAAKVPADVDRGTVIRRVLTEETSVEVVLADLDSDPNDGETGTRGAEYETRRRADELAERVAELEAYVADLERELADRDATIEEYEQKLRDARSAERSDLRERREVSRLEREIDRLERELDDERERVESLEGKLERLKALWKLDHDDFADVDRKASAELTPVKVVEKFTEAAIRDADERFGVVEGDVVLFRDATGAGTSTARLLADIGPRLVLRTGGLSDQSDRVLFEEGVPVAPAEAVTVQEVDELAVARESDVEAAIDEWESYADERRREQNAAMVERLISEHRASGSDG</sequence>
<dbReference type="GeneID" id="36511530"/>
<feature type="region of interest" description="Disordered" evidence="2">
    <location>
        <begin position="142"/>
        <end position="163"/>
    </location>
</feature>
<accession>A0A2R4X483</accession>
<gene>
    <name evidence="3" type="ORF">HARCEL1_03445</name>
</gene>
<dbReference type="InterPro" id="IPR007408">
    <property type="entry name" value="DUF460"/>
</dbReference>
<feature type="region of interest" description="Disordered" evidence="2">
    <location>
        <begin position="394"/>
        <end position="413"/>
    </location>
</feature>
<dbReference type="Proteomes" id="UP000244727">
    <property type="component" value="Chromosome"/>
</dbReference>